<accession>A0A371CKX2</accession>
<dbReference type="AlphaFoldDB" id="A0A371CKX2"/>
<evidence type="ECO:0000313" key="2">
    <source>
        <dbReference type="Proteomes" id="UP000256964"/>
    </source>
</evidence>
<sequence>MQVLFTARRKSERPDVLCCQARNSVGPSLNLTVAVKAGLLYCLHEVCDHPSAQSTIEHAPAATSRITMRSGAYRALTAFGLVGAGHSLVRCLPPGVRPDSHATMFANLQGGTFGSARGPRPSLLRLLILQSEQATPTRLLRLGLHMSEDDDV</sequence>
<gene>
    <name evidence="1" type="ORF">OH76DRAFT_279688</name>
</gene>
<name>A0A371CKX2_9APHY</name>
<keyword evidence="2" id="KW-1185">Reference proteome</keyword>
<proteinExistence type="predicted"/>
<organism evidence="1 2">
    <name type="scientific">Lentinus brumalis</name>
    <dbReference type="NCBI Taxonomy" id="2498619"/>
    <lineage>
        <taxon>Eukaryota</taxon>
        <taxon>Fungi</taxon>
        <taxon>Dikarya</taxon>
        <taxon>Basidiomycota</taxon>
        <taxon>Agaricomycotina</taxon>
        <taxon>Agaricomycetes</taxon>
        <taxon>Polyporales</taxon>
        <taxon>Polyporaceae</taxon>
        <taxon>Lentinus</taxon>
    </lineage>
</organism>
<protein>
    <submittedName>
        <fullName evidence="1">Uncharacterized protein</fullName>
    </submittedName>
</protein>
<dbReference type="EMBL" id="KZ857530">
    <property type="protein sequence ID" value="RDX40942.1"/>
    <property type="molecule type" value="Genomic_DNA"/>
</dbReference>
<reference evidence="1 2" key="1">
    <citation type="journal article" date="2018" name="Biotechnol. Biofuels">
        <title>Integrative visual omics of the white-rot fungus Polyporus brumalis exposes the biotechnological potential of its oxidative enzymes for delignifying raw plant biomass.</title>
        <authorList>
            <person name="Miyauchi S."/>
            <person name="Rancon A."/>
            <person name="Drula E."/>
            <person name="Hage H."/>
            <person name="Chaduli D."/>
            <person name="Favel A."/>
            <person name="Grisel S."/>
            <person name="Henrissat B."/>
            <person name="Herpoel-Gimbert I."/>
            <person name="Ruiz-Duenas F.J."/>
            <person name="Chevret D."/>
            <person name="Hainaut M."/>
            <person name="Lin J."/>
            <person name="Wang M."/>
            <person name="Pangilinan J."/>
            <person name="Lipzen A."/>
            <person name="Lesage-Meessen L."/>
            <person name="Navarro D."/>
            <person name="Riley R."/>
            <person name="Grigoriev I.V."/>
            <person name="Zhou S."/>
            <person name="Raouche S."/>
            <person name="Rosso M.N."/>
        </authorList>
    </citation>
    <scope>NUCLEOTIDE SEQUENCE [LARGE SCALE GENOMIC DNA]</scope>
    <source>
        <strain evidence="1 2">BRFM 1820</strain>
    </source>
</reference>
<dbReference type="Proteomes" id="UP000256964">
    <property type="component" value="Unassembled WGS sequence"/>
</dbReference>
<evidence type="ECO:0000313" key="1">
    <source>
        <dbReference type="EMBL" id="RDX40942.1"/>
    </source>
</evidence>